<evidence type="ECO:0000313" key="2">
    <source>
        <dbReference type="Proteomes" id="UP000311919"/>
    </source>
</evidence>
<sequence length="62" mass="7046">MTTTTSTPTAVEYNNHKSNLTLLPSDIHNKFALLGTYIKNHTAHVTSQFGHYNKDDCMEYDN</sequence>
<dbReference type="Proteomes" id="UP000311919">
    <property type="component" value="Unassembled WGS sequence"/>
</dbReference>
<gene>
    <name evidence="1" type="ORF">EWB00_008883</name>
</gene>
<dbReference type="AlphaFoldDB" id="A0A4Z2DSW5"/>
<reference evidence="1 2" key="1">
    <citation type="submission" date="2019-03" db="EMBL/GenBank/DDBJ databases">
        <title>An improved genome assembly of the fluke Schistosoma japonicum.</title>
        <authorList>
            <person name="Hu W."/>
            <person name="Luo F."/>
            <person name="Yin M."/>
            <person name="Mo X."/>
            <person name="Sun C."/>
            <person name="Wu Q."/>
            <person name="Zhu B."/>
            <person name="Xiang M."/>
            <person name="Wang J."/>
            <person name="Wang Y."/>
            <person name="Zhang T."/>
            <person name="Xu B."/>
            <person name="Zheng H."/>
            <person name="Feng Z."/>
        </authorList>
    </citation>
    <scope>NUCLEOTIDE SEQUENCE [LARGE SCALE GENOMIC DNA]</scope>
    <source>
        <strain evidence="1">HuSjv2</strain>
        <tissue evidence="1">Worms</tissue>
    </source>
</reference>
<dbReference type="EMBL" id="SKCS01000050">
    <property type="protein sequence ID" value="TNN19402.1"/>
    <property type="molecule type" value="Genomic_DNA"/>
</dbReference>
<keyword evidence="2" id="KW-1185">Reference proteome</keyword>
<accession>A0A4Z2DSW5</accession>
<protein>
    <submittedName>
        <fullName evidence="1">Uncharacterized protein</fullName>
    </submittedName>
</protein>
<name>A0A4Z2DSW5_SCHJA</name>
<proteinExistence type="predicted"/>
<comment type="caution">
    <text evidence="1">The sequence shown here is derived from an EMBL/GenBank/DDBJ whole genome shotgun (WGS) entry which is preliminary data.</text>
</comment>
<evidence type="ECO:0000313" key="1">
    <source>
        <dbReference type="EMBL" id="TNN19402.1"/>
    </source>
</evidence>
<feature type="non-terminal residue" evidence="1">
    <location>
        <position position="62"/>
    </location>
</feature>
<organism evidence="1 2">
    <name type="scientific">Schistosoma japonicum</name>
    <name type="common">Blood fluke</name>
    <dbReference type="NCBI Taxonomy" id="6182"/>
    <lineage>
        <taxon>Eukaryota</taxon>
        <taxon>Metazoa</taxon>
        <taxon>Spiralia</taxon>
        <taxon>Lophotrochozoa</taxon>
        <taxon>Platyhelminthes</taxon>
        <taxon>Trematoda</taxon>
        <taxon>Digenea</taxon>
        <taxon>Strigeidida</taxon>
        <taxon>Schistosomatoidea</taxon>
        <taxon>Schistosomatidae</taxon>
        <taxon>Schistosoma</taxon>
    </lineage>
</organism>